<dbReference type="EMBL" id="JBHUOL010000018">
    <property type="protein sequence ID" value="MFD2909042.1"/>
    <property type="molecule type" value="Genomic_DNA"/>
</dbReference>
<dbReference type="Proteomes" id="UP001597549">
    <property type="component" value="Unassembled WGS sequence"/>
</dbReference>
<comment type="caution">
    <text evidence="1">The sequence shown here is derived from an EMBL/GenBank/DDBJ whole genome shotgun (WGS) entry which is preliminary data.</text>
</comment>
<evidence type="ECO:0000313" key="1">
    <source>
        <dbReference type="EMBL" id="MFD2909042.1"/>
    </source>
</evidence>
<dbReference type="RefSeq" id="WP_379807179.1">
    <property type="nucleotide sequence ID" value="NZ_JBHUOL010000018.1"/>
</dbReference>
<sequence length="139" mass="16675">MFIVAQNNKVSPEINIIDIYVQLTDSIANDSDDELQYGITLASHSKRTKPQNPLYSFTQTTKYNNQTIRVCYRQLQRKKIEDWHIYIKDSKIIYVEIIKWRGNRNREMKYYFKDEVLIYPNYSPETKIMDEIDIILKAK</sequence>
<reference evidence="2" key="1">
    <citation type="journal article" date="2019" name="Int. J. Syst. Evol. Microbiol.">
        <title>The Global Catalogue of Microorganisms (GCM) 10K type strain sequencing project: providing services to taxonomists for standard genome sequencing and annotation.</title>
        <authorList>
            <consortium name="The Broad Institute Genomics Platform"/>
            <consortium name="The Broad Institute Genome Sequencing Center for Infectious Disease"/>
            <person name="Wu L."/>
            <person name="Ma J."/>
        </authorList>
    </citation>
    <scope>NUCLEOTIDE SEQUENCE [LARGE SCALE GENOMIC DNA]</scope>
    <source>
        <strain evidence="2">KCTC 52644</strain>
    </source>
</reference>
<protein>
    <submittedName>
        <fullName evidence="1">Uncharacterized protein</fullName>
    </submittedName>
</protein>
<gene>
    <name evidence="1" type="ORF">ACFSX9_09860</name>
</gene>
<keyword evidence="2" id="KW-1185">Reference proteome</keyword>
<evidence type="ECO:0000313" key="2">
    <source>
        <dbReference type="Proteomes" id="UP001597549"/>
    </source>
</evidence>
<proteinExistence type="predicted"/>
<name>A0ABW5Z8S3_9FLAO</name>
<accession>A0ABW5Z8S3</accession>
<organism evidence="1 2">
    <name type="scientific">Flavobacterium ardleyense</name>
    <dbReference type="NCBI Taxonomy" id="2038737"/>
    <lineage>
        <taxon>Bacteria</taxon>
        <taxon>Pseudomonadati</taxon>
        <taxon>Bacteroidota</taxon>
        <taxon>Flavobacteriia</taxon>
        <taxon>Flavobacteriales</taxon>
        <taxon>Flavobacteriaceae</taxon>
        <taxon>Flavobacterium</taxon>
    </lineage>
</organism>